<name>A0A6C2U905_PONDE</name>
<evidence type="ECO:0000256" key="1">
    <source>
        <dbReference type="ARBA" id="ARBA00008779"/>
    </source>
</evidence>
<dbReference type="Pfam" id="PF00884">
    <property type="entry name" value="Sulfatase"/>
    <property type="match status" value="1"/>
</dbReference>
<keyword evidence="4" id="KW-0106">Calcium</keyword>
<dbReference type="EMBL" id="CAAHFG010000003">
    <property type="protein sequence ID" value="VGO16455.1"/>
    <property type="molecule type" value="Genomic_DNA"/>
</dbReference>
<dbReference type="Gene3D" id="3.40.720.10">
    <property type="entry name" value="Alkaline Phosphatase, subunit A"/>
    <property type="match status" value="1"/>
</dbReference>
<evidence type="ECO:0000256" key="5">
    <source>
        <dbReference type="SAM" id="SignalP"/>
    </source>
</evidence>
<dbReference type="Gene3D" id="3.30.1120.10">
    <property type="match status" value="1"/>
</dbReference>
<organism evidence="7 8">
    <name type="scientific">Pontiella desulfatans</name>
    <dbReference type="NCBI Taxonomy" id="2750659"/>
    <lineage>
        <taxon>Bacteria</taxon>
        <taxon>Pseudomonadati</taxon>
        <taxon>Kiritimatiellota</taxon>
        <taxon>Kiritimatiellia</taxon>
        <taxon>Kiritimatiellales</taxon>
        <taxon>Pontiellaceae</taxon>
        <taxon>Pontiella</taxon>
    </lineage>
</organism>
<dbReference type="InterPro" id="IPR017850">
    <property type="entry name" value="Alkaline_phosphatase_core_sf"/>
</dbReference>
<protein>
    <submittedName>
        <fullName evidence="7">Arylsulfatase</fullName>
    </submittedName>
</protein>
<dbReference type="AlphaFoldDB" id="A0A6C2U905"/>
<evidence type="ECO:0000256" key="2">
    <source>
        <dbReference type="ARBA" id="ARBA00022723"/>
    </source>
</evidence>
<evidence type="ECO:0000313" key="7">
    <source>
        <dbReference type="EMBL" id="VGO16455.1"/>
    </source>
</evidence>
<gene>
    <name evidence="7" type="primary">atsA_262</name>
    <name evidence="7" type="ORF">PDESU_05046</name>
</gene>
<keyword evidence="8" id="KW-1185">Reference proteome</keyword>
<dbReference type="GO" id="GO:0046872">
    <property type="term" value="F:metal ion binding"/>
    <property type="evidence" value="ECO:0007669"/>
    <property type="project" value="UniProtKB-KW"/>
</dbReference>
<keyword evidence="5" id="KW-0732">Signal</keyword>
<evidence type="ECO:0000256" key="4">
    <source>
        <dbReference type="ARBA" id="ARBA00022837"/>
    </source>
</evidence>
<evidence type="ECO:0000256" key="3">
    <source>
        <dbReference type="ARBA" id="ARBA00022801"/>
    </source>
</evidence>
<proteinExistence type="inferred from homology"/>
<evidence type="ECO:0000259" key="6">
    <source>
        <dbReference type="Pfam" id="PF00884"/>
    </source>
</evidence>
<dbReference type="PROSITE" id="PS00149">
    <property type="entry name" value="SULFATASE_2"/>
    <property type="match status" value="1"/>
</dbReference>
<dbReference type="Proteomes" id="UP000366872">
    <property type="component" value="Unassembled WGS sequence"/>
</dbReference>
<dbReference type="InterPro" id="IPR050738">
    <property type="entry name" value="Sulfatase"/>
</dbReference>
<dbReference type="SUPFAM" id="SSF53649">
    <property type="entry name" value="Alkaline phosphatase-like"/>
    <property type="match status" value="1"/>
</dbReference>
<reference evidence="7 8" key="1">
    <citation type="submission" date="2019-04" db="EMBL/GenBank/DDBJ databases">
        <authorList>
            <person name="Van Vliet M D."/>
        </authorList>
    </citation>
    <scope>NUCLEOTIDE SEQUENCE [LARGE SCALE GENOMIC DNA]</scope>
    <source>
        <strain evidence="7 8">F1</strain>
    </source>
</reference>
<dbReference type="RefSeq" id="WP_136081958.1">
    <property type="nucleotide sequence ID" value="NZ_CAAHFG010000003.1"/>
</dbReference>
<feature type="domain" description="Sulfatase N-terminal" evidence="6">
    <location>
        <begin position="24"/>
        <end position="335"/>
    </location>
</feature>
<comment type="similarity">
    <text evidence="1">Belongs to the sulfatase family.</text>
</comment>
<dbReference type="InterPro" id="IPR024607">
    <property type="entry name" value="Sulfatase_CS"/>
</dbReference>
<dbReference type="CDD" id="cd16144">
    <property type="entry name" value="ARS_like"/>
    <property type="match status" value="1"/>
</dbReference>
<dbReference type="PANTHER" id="PTHR42693:SF53">
    <property type="entry name" value="ENDO-4-O-SULFATASE"/>
    <property type="match status" value="1"/>
</dbReference>
<keyword evidence="2" id="KW-0479">Metal-binding</keyword>
<accession>A0A6C2U905</accession>
<feature type="chain" id="PRO_5028936666" evidence="5">
    <location>
        <begin position="20"/>
        <end position="438"/>
    </location>
</feature>
<dbReference type="InterPro" id="IPR000917">
    <property type="entry name" value="Sulfatase_N"/>
</dbReference>
<dbReference type="PANTHER" id="PTHR42693">
    <property type="entry name" value="ARYLSULFATASE FAMILY MEMBER"/>
    <property type="match status" value="1"/>
</dbReference>
<dbReference type="GO" id="GO:0004065">
    <property type="term" value="F:arylsulfatase activity"/>
    <property type="evidence" value="ECO:0007669"/>
    <property type="project" value="TreeGrafter"/>
</dbReference>
<feature type="signal peptide" evidence="5">
    <location>
        <begin position="1"/>
        <end position="19"/>
    </location>
</feature>
<sequence length="438" mass="48300">MKRITSTLLVGMLCLSVVAKPSQPNILLILADDLGYADLSIHGCTQFKTPNIDSIGQGGVRFKQGYVSNSVCAPSRAGLLTGRTGIGFEGNADAVNGLDLSLETMADTLKRAGYGTSCIGKWHLGAQDTHYPTQRGFDYFCGLREGSRTYFYDESNSDSPGNPHGIELNGKQIKFEGYLTDFLTDQAIGVIDRHTASMPDKPFFMYLSYTAPHGPMQCKPGTEIQNLSTKSEKRPVYAAMVVSLDEGIGRVLQTLEDKGLKENTLVVFLSDNGGPTYKNGSSNWPLKGKKGSTDEGGLRVPFLLQWPEKIPAGQIRDDMVISLDLLPTFSSVAGVEPPEKMSGLNLMPYLTNPQNALADRGFFWRRAGMKNCALRSGDYKWIENRNKGEQYLYNLKDDISEKNNLVTEFPEVAERMRSEYVKWESTIPDPPPVESSSE</sequence>
<dbReference type="PROSITE" id="PS00523">
    <property type="entry name" value="SULFATASE_1"/>
    <property type="match status" value="1"/>
</dbReference>
<evidence type="ECO:0000313" key="8">
    <source>
        <dbReference type="Proteomes" id="UP000366872"/>
    </source>
</evidence>
<keyword evidence="3" id="KW-0378">Hydrolase</keyword>